<proteinExistence type="predicted"/>
<dbReference type="AlphaFoldDB" id="A0A853BUB3"/>
<keyword evidence="5" id="KW-0676">Redox-active center</keyword>
<evidence type="ECO:0000259" key="6">
    <source>
        <dbReference type="PROSITE" id="PS51352"/>
    </source>
</evidence>
<name>A0A853BUB3_9ACTN</name>
<dbReference type="EMBL" id="JACCFP010000001">
    <property type="protein sequence ID" value="NYI99439.1"/>
    <property type="molecule type" value="Genomic_DNA"/>
</dbReference>
<evidence type="ECO:0000256" key="5">
    <source>
        <dbReference type="ARBA" id="ARBA00023284"/>
    </source>
</evidence>
<dbReference type="GO" id="GO:0030313">
    <property type="term" value="C:cell envelope"/>
    <property type="evidence" value="ECO:0007669"/>
    <property type="project" value="UniProtKB-SubCell"/>
</dbReference>
<keyword evidence="3" id="KW-0735">Signal-anchor</keyword>
<keyword evidence="3" id="KW-0812">Transmembrane</keyword>
<dbReference type="InterPro" id="IPR013766">
    <property type="entry name" value="Thioredoxin_domain"/>
</dbReference>
<accession>A0A853BUB3</accession>
<dbReference type="GO" id="GO:0016209">
    <property type="term" value="F:antioxidant activity"/>
    <property type="evidence" value="ECO:0007669"/>
    <property type="project" value="InterPro"/>
</dbReference>
<reference evidence="7 8" key="1">
    <citation type="submission" date="2020-07" db="EMBL/GenBank/DDBJ databases">
        <title>Sequencing the genomes of 1000 actinobacteria strains.</title>
        <authorList>
            <person name="Klenk H.-P."/>
        </authorList>
    </citation>
    <scope>NUCLEOTIDE SEQUENCE [LARGE SCALE GENOMIC DNA]</scope>
    <source>
        <strain evidence="7 8">DSM 103833</strain>
    </source>
</reference>
<dbReference type="GO" id="GO:0017004">
    <property type="term" value="P:cytochrome complex assembly"/>
    <property type="evidence" value="ECO:0007669"/>
    <property type="project" value="UniProtKB-KW"/>
</dbReference>
<dbReference type="PANTHER" id="PTHR42852">
    <property type="entry name" value="THIOL:DISULFIDE INTERCHANGE PROTEIN DSBE"/>
    <property type="match status" value="1"/>
</dbReference>
<dbReference type="PROSITE" id="PS51352">
    <property type="entry name" value="THIOREDOXIN_2"/>
    <property type="match status" value="1"/>
</dbReference>
<dbReference type="InterPro" id="IPR050553">
    <property type="entry name" value="Thioredoxin_ResA/DsbE_sf"/>
</dbReference>
<dbReference type="InterPro" id="IPR036249">
    <property type="entry name" value="Thioredoxin-like_sf"/>
</dbReference>
<evidence type="ECO:0000256" key="1">
    <source>
        <dbReference type="ARBA" id="ARBA00004196"/>
    </source>
</evidence>
<evidence type="ECO:0000256" key="2">
    <source>
        <dbReference type="ARBA" id="ARBA00022748"/>
    </source>
</evidence>
<keyword evidence="7" id="KW-0413">Isomerase</keyword>
<dbReference type="SUPFAM" id="SSF52833">
    <property type="entry name" value="Thioredoxin-like"/>
    <property type="match status" value="1"/>
</dbReference>
<gene>
    <name evidence="7" type="ORF">HNR19_000138</name>
</gene>
<evidence type="ECO:0000313" key="8">
    <source>
        <dbReference type="Proteomes" id="UP000530424"/>
    </source>
</evidence>
<evidence type="ECO:0000256" key="3">
    <source>
        <dbReference type="ARBA" id="ARBA00022968"/>
    </source>
</evidence>
<protein>
    <submittedName>
        <fullName evidence="7">Thiol-disulfide isomerase/thioredoxin</fullName>
    </submittedName>
</protein>
<sequence length="199" mass="20485">MRAVTGTALLAVAVLLAGCGSDDPAAACEVDVTSSDLVADREAAGVPDCAPGGGDADLPDVALPCLGSDEEATLSSVEGPAVINFWASWCEPCIKEMPALAEFHERYGDQVAVVGVNWQDGYPAAAIDLARTSGTAYPSLADPCGALSETDLAIVGLPQFVFVKEDGSVELANGGKESLDEVVDMVEAKLDIDLERARS</sequence>
<evidence type="ECO:0000313" key="7">
    <source>
        <dbReference type="EMBL" id="NYI99439.1"/>
    </source>
</evidence>
<dbReference type="InterPro" id="IPR000866">
    <property type="entry name" value="AhpC/TSA"/>
</dbReference>
<dbReference type="Gene3D" id="3.40.30.10">
    <property type="entry name" value="Glutaredoxin"/>
    <property type="match status" value="1"/>
</dbReference>
<comment type="subcellular location">
    <subcellularLocation>
        <location evidence="1">Cell envelope</location>
    </subcellularLocation>
</comment>
<keyword evidence="2" id="KW-0201">Cytochrome c-type biogenesis</keyword>
<evidence type="ECO:0000256" key="4">
    <source>
        <dbReference type="ARBA" id="ARBA00023157"/>
    </source>
</evidence>
<keyword evidence="4" id="KW-1015">Disulfide bond</keyword>
<comment type="caution">
    <text evidence="7">The sequence shown here is derived from an EMBL/GenBank/DDBJ whole genome shotgun (WGS) entry which is preliminary data.</text>
</comment>
<dbReference type="GO" id="GO:0016853">
    <property type="term" value="F:isomerase activity"/>
    <property type="evidence" value="ECO:0007669"/>
    <property type="project" value="UniProtKB-KW"/>
</dbReference>
<dbReference type="CDD" id="cd02966">
    <property type="entry name" value="TlpA_like_family"/>
    <property type="match status" value="1"/>
</dbReference>
<dbReference type="Proteomes" id="UP000530424">
    <property type="component" value="Unassembled WGS sequence"/>
</dbReference>
<organism evidence="7 8">
    <name type="scientific">Nocardioides thalensis</name>
    <dbReference type="NCBI Taxonomy" id="1914755"/>
    <lineage>
        <taxon>Bacteria</taxon>
        <taxon>Bacillati</taxon>
        <taxon>Actinomycetota</taxon>
        <taxon>Actinomycetes</taxon>
        <taxon>Propionibacteriales</taxon>
        <taxon>Nocardioidaceae</taxon>
        <taxon>Nocardioides</taxon>
    </lineage>
</organism>
<dbReference type="GO" id="GO:0016491">
    <property type="term" value="F:oxidoreductase activity"/>
    <property type="evidence" value="ECO:0007669"/>
    <property type="project" value="InterPro"/>
</dbReference>
<dbReference type="Pfam" id="PF00578">
    <property type="entry name" value="AhpC-TSA"/>
    <property type="match status" value="1"/>
</dbReference>
<dbReference type="PROSITE" id="PS51257">
    <property type="entry name" value="PROKAR_LIPOPROTEIN"/>
    <property type="match status" value="1"/>
</dbReference>
<keyword evidence="8" id="KW-1185">Reference proteome</keyword>
<dbReference type="PANTHER" id="PTHR42852:SF6">
    <property type="entry name" value="THIOL:DISULFIDE INTERCHANGE PROTEIN DSBE"/>
    <property type="match status" value="1"/>
</dbReference>
<feature type="domain" description="Thioredoxin" evidence="6">
    <location>
        <begin position="52"/>
        <end position="191"/>
    </location>
</feature>